<feature type="compositionally biased region" description="Basic and acidic residues" evidence="1">
    <location>
        <begin position="32"/>
        <end position="54"/>
    </location>
</feature>
<feature type="region of interest" description="Disordered" evidence="1">
    <location>
        <begin position="1"/>
        <end position="66"/>
    </location>
</feature>
<feature type="transmembrane region" description="Helical" evidence="2">
    <location>
        <begin position="159"/>
        <end position="180"/>
    </location>
</feature>
<evidence type="ECO:0000313" key="4">
    <source>
        <dbReference type="EMBL" id="MDM8563474.1"/>
    </source>
</evidence>
<protein>
    <submittedName>
        <fullName evidence="4">DUF4115 domain-containing protein</fullName>
    </submittedName>
</protein>
<dbReference type="Pfam" id="PF13413">
    <property type="entry name" value="HTH_25"/>
    <property type="match status" value="1"/>
</dbReference>
<evidence type="ECO:0000256" key="2">
    <source>
        <dbReference type="SAM" id="Phobius"/>
    </source>
</evidence>
<sequence length="351" mass="39777">MNIKTQVERDDMKEHNESKLNNDISVCDEEDSDKREGDMNNNSKAHDDFKDKVSQKSIQSPGNLLRNAREQSKMSVKYAAKKLFLETGVIRALEADKYDGLPPSVFVRGYLRNYAKLQKIPQKSMMESFETMVNQQPTLSPVKPKIKSQVKRNAFDQDFLLPSVGTFIAIILMIFTWQFYPTTNYIYQSHEETWSPSDIHSLMESEIVPPMAQTGDKIAESEIVPPMAQTGDKIAESEIVPPMAQTAPKEDILVATETSTKTSTNPEQILRIHFKDRAWIRIVDKEKKKLYQGIGKTGEILSLEGIPPFNLKVGHFAGVDIEYNGKIDNVKVFPKSKSKKRTFIVGNNTNS</sequence>
<dbReference type="InterPro" id="IPR050400">
    <property type="entry name" value="Bact_Cytoskel_RodZ"/>
</dbReference>
<dbReference type="PANTHER" id="PTHR34475:SF1">
    <property type="entry name" value="CYTOSKELETON PROTEIN RODZ"/>
    <property type="match status" value="1"/>
</dbReference>
<reference evidence="4" key="1">
    <citation type="submission" date="2023-06" db="EMBL/GenBank/DDBJ databases">
        <title>Uncultivated large filamentous bacteria from sulfidic sediments reveal new species and different genomic features in energy metabolism and defense.</title>
        <authorList>
            <person name="Fonseca A."/>
        </authorList>
    </citation>
    <scope>NUCLEOTIDE SEQUENCE</scope>
    <source>
        <strain evidence="4">HSG4</strain>
    </source>
</reference>
<evidence type="ECO:0000256" key="1">
    <source>
        <dbReference type="SAM" id="MobiDB-lite"/>
    </source>
</evidence>
<dbReference type="InterPro" id="IPR010982">
    <property type="entry name" value="Lambda_DNA-bd_dom_sf"/>
</dbReference>
<dbReference type="Gene3D" id="1.10.260.40">
    <property type="entry name" value="lambda repressor-like DNA-binding domains"/>
    <property type="match status" value="1"/>
</dbReference>
<evidence type="ECO:0000259" key="3">
    <source>
        <dbReference type="Pfam" id="PF13464"/>
    </source>
</evidence>
<proteinExistence type="predicted"/>
<feature type="domain" description="Cytoskeleton protein RodZ-like C-terminal" evidence="3">
    <location>
        <begin position="271"/>
        <end position="326"/>
    </location>
</feature>
<keyword evidence="2" id="KW-0812">Transmembrane</keyword>
<organism evidence="4 5">
    <name type="scientific">Candidatus Marithioploca araucensis</name>
    <dbReference type="NCBI Taxonomy" id="70273"/>
    <lineage>
        <taxon>Bacteria</taxon>
        <taxon>Pseudomonadati</taxon>
        <taxon>Pseudomonadota</taxon>
        <taxon>Gammaproteobacteria</taxon>
        <taxon>Thiotrichales</taxon>
        <taxon>Thiotrichaceae</taxon>
        <taxon>Candidatus Marithioploca</taxon>
    </lineage>
</organism>
<evidence type="ECO:0000313" key="5">
    <source>
        <dbReference type="Proteomes" id="UP001171945"/>
    </source>
</evidence>
<dbReference type="PANTHER" id="PTHR34475">
    <property type="match status" value="1"/>
</dbReference>
<accession>A0ABT7VV68</accession>
<keyword evidence="2" id="KW-1133">Transmembrane helix</keyword>
<gene>
    <name evidence="4" type="ORF">QUF54_08990</name>
</gene>
<keyword evidence="5" id="KW-1185">Reference proteome</keyword>
<dbReference type="Pfam" id="PF13464">
    <property type="entry name" value="RodZ_C"/>
    <property type="match status" value="1"/>
</dbReference>
<comment type="caution">
    <text evidence="4">The sequence shown here is derived from an EMBL/GenBank/DDBJ whole genome shotgun (WGS) entry which is preliminary data.</text>
</comment>
<feature type="compositionally biased region" description="Basic and acidic residues" evidence="1">
    <location>
        <begin position="1"/>
        <end position="20"/>
    </location>
</feature>
<dbReference type="EMBL" id="JAUCGM010000662">
    <property type="protein sequence ID" value="MDM8563474.1"/>
    <property type="molecule type" value="Genomic_DNA"/>
</dbReference>
<dbReference type="Proteomes" id="UP001171945">
    <property type="component" value="Unassembled WGS sequence"/>
</dbReference>
<dbReference type="InterPro" id="IPR025194">
    <property type="entry name" value="RodZ-like_C"/>
</dbReference>
<name>A0ABT7VV68_9GAMM</name>
<keyword evidence="2" id="KW-0472">Membrane</keyword>